<dbReference type="GO" id="GO:0005886">
    <property type="term" value="C:plasma membrane"/>
    <property type="evidence" value="ECO:0000318"/>
    <property type="project" value="GO_Central"/>
</dbReference>
<name>A0A9J7M7C2_BRAFL</name>
<dbReference type="PANTHER" id="PTHR45695:SF23">
    <property type="entry name" value="GALANIN-LIKE G-PROTEIN COUPLED RECEPTOR NPR-9"/>
    <property type="match status" value="1"/>
</dbReference>
<feature type="transmembrane region" description="Helical" evidence="14">
    <location>
        <begin position="266"/>
        <end position="290"/>
    </location>
</feature>
<sequence length="422" mass="47453">MAFWPCGKINASTPLDYTILPINETLGYIVQFLAPQLNQEKSLRAKDVALPIFWGLIVLLGVVGNLLVIIVILKGRQLRSTTNAFILNLSISDFLFIVCTVPFTLVIQLDQTWIFGDVWCKVMHYSTYVSCLLSIYTMVVMSIDRYLAIVYPLSSVRYRRVRYAGMVVGAMWPIMLVSMIPVLLSAKVEGTDACDLWYFVIPASKNCLLFNSDEFVIVFFAVAYALPLFAIVVMYALMLKRVWTRVGLGVMNDTSRNKSKRKVTRMIVVIVAVFGLCWLPLQVYLLAQMVDRTVGAQEWQRYILYTANALAYSNSSVNPLIYAFFSVQFRRSFMQVFPCCFRSRTNKVTPRPLARVPERHSGAENPDNSGTHVTDLDTEVFSCCSGKPTFQHNVIDFGEGTVAGGATRHSVLKRGSSLDTPV</sequence>
<proteinExistence type="inferred from homology"/>
<keyword evidence="6 12" id="KW-0297">G-protein coupled receptor</keyword>
<evidence type="ECO:0000256" key="13">
    <source>
        <dbReference type="SAM" id="MobiDB-lite"/>
    </source>
</evidence>
<dbReference type="GO" id="GO:0004983">
    <property type="term" value="F:neuropeptide Y receptor activity"/>
    <property type="evidence" value="ECO:0007669"/>
    <property type="project" value="InterPro"/>
</dbReference>
<organism evidence="16 17">
    <name type="scientific">Branchiostoma floridae</name>
    <name type="common">Florida lancelet</name>
    <name type="synonym">Amphioxus</name>
    <dbReference type="NCBI Taxonomy" id="7739"/>
    <lineage>
        <taxon>Eukaryota</taxon>
        <taxon>Metazoa</taxon>
        <taxon>Chordata</taxon>
        <taxon>Cephalochordata</taxon>
        <taxon>Leptocardii</taxon>
        <taxon>Amphioxiformes</taxon>
        <taxon>Branchiostomatidae</taxon>
        <taxon>Branchiostoma</taxon>
    </lineage>
</organism>
<feature type="transmembrane region" description="Helical" evidence="14">
    <location>
        <begin position="302"/>
        <end position="325"/>
    </location>
</feature>
<reference evidence="16" key="1">
    <citation type="journal article" date="2020" name="Nat. Ecol. Evol.">
        <title>Deeply conserved synteny resolves early events in vertebrate evolution.</title>
        <authorList>
            <person name="Simakov O."/>
            <person name="Marletaz F."/>
            <person name="Yue J.X."/>
            <person name="O'Connell B."/>
            <person name="Jenkins J."/>
            <person name="Brandt A."/>
            <person name="Calef R."/>
            <person name="Tung C.H."/>
            <person name="Huang T.K."/>
            <person name="Schmutz J."/>
            <person name="Satoh N."/>
            <person name="Yu J.K."/>
            <person name="Putnam N.H."/>
            <person name="Green R.E."/>
            <person name="Rokhsar D.S."/>
        </authorList>
    </citation>
    <scope>NUCLEOTIDE SEQUENCE [LARGE SCALE GENOMIC DNA]</scope>
    <source>
        <strain evidence="16">S238N-H82</strain>
    </source>
</reference>
<feature type="transmembrane region" description="Helical" evidence="14">
    <location>
        <begin position="52"/>
        <end position="73"/>
    </location>
</feature>
<feature type="region of interest" description="Disordered" evidence="13">
    <location>
        <begin position="354"/>
        <end position="373"/>
    </location>
</feature>
<evidence type="ECO:0000313" key="17">
    <source>
        <dbReference type="RefSeq" id="XP_035695565.1"/>
    </source>
</evidence>
<dbReference type="PROSITE" id="PS50262">
    <property type="entry name" value="G_PROTEIN_RECEP_F1_2"/>
    <property type="match status" value="1"/>
</dbReference>
<keyword evidence="8" id="KW-1015">Disulfide bond</keyword>
<feature type="transmembrane region" description="Helical" evidence="14">
    <location>
        <begin position="85"/>
        <end position="107"/>
    </location>
</feature>
<accession>A0A9J7M7C2</accession>
<keyword evidence="4 12" id="KW-0812">Transmembrane</keyword>
<evidence type="ECO:0000256" key="12">
    <source>
        <dbReference type="RuleBase" id="RU000688"/>
    </source>
</evidence>
<dbReference type="Proteomes" id="UP000001554">
    <property type="component" value="Chromosome 13"/>
</dbReference>
<feature type="transmembrane region" description="Helical" evidence="14">
    <location>
        <begin position="163"/>
        <end position="184"/>
    </location>
</feature>
<reference evidence="17" key="2">
    <citation type="submission" date="2025-08" db="UniProtKB">
        <authorList>
            <consortium name="RefSeq"/>
        </authorList>
    </citation>
    <scope>IDENTIFICATION</scope>
    <source>
        <strain evidence="17">S238N-H82</strain>
        <tissue evidence="17">Testes</tissue>
    </source>
</reference>
<dbReference type="PROSITE" id="PS00237">
    <property type="entry name" value="G_PROTEIN_RECEP_F1_1"/>
    <property type="match status" value="1"/>
</dbReference>
<dbReference type="OrthoDB" id="2132067at2759"/>
<keyword evidence="9 12" id="KW-0675">Receptor</keyword>
<dbReference type="RefSeq" id="XP_035695565.1">
    <property type="nucleotide sequence ID" value="XM_035839672.1"/>
</dbReference>
<dbReference type="InterPro" id="IPR000276">
    <property type="entry name" value="GPCR_Rhodpsn"/>
</dbReference>
<keyword evidence="7 14" id="KW-0472">Membrane</keyword>
<dbReference type="Gene3D" id="1.20.1070.10">
    <property type="entry name" value="Rhodopsin 7-helix transmembrane proteins"/>
    <property type="match status" value="1"/>
</dbReference>
<dbReference type="OMA" id="NSILPCG"/>
<dbReference type="PRINTS" id="PR00237">
    <property type="entry name" value="GPCRRHODOPSN"/>
</dbReference>
<dbReference type="PRINTS" id="PR01012">
    <property type="entry name" value="NRPEPTIDEYR"/>
</dbReference>
<keyword evidence="11 12" id="KW-0807">Transducer</keyword>
<dbReference type="InterPro" id="IPR017452">
    <property type="entry name" value="GPCR_Rhodpsn_7TM"/>
</dbReference>
<feature type="domain" description="G-protein coupled receptors family 1 profile" evidence="15">
    <location>
        <begin position="64"/>
        <end position="322"/>
    </location>
</feature>
<evidence type="ECO:0000256" key="8">
    <source>
        <dbReference type="ARBA" id="ARBA00023157"/>
    </source>
</evidence>
<evidence type="ECO:0000256" key="5">
    <source>
        <dbReference type="ARBA" id="ARBA00022989"/>
    </source>
</evidence>
<dbReference type="SUPFAM" id="SSF81321">
    <property type="entry name" value="Family A G protein-coupled receptor-like"/>
    <property type="match status" value="1"/>
</dbReference>
<gene>
    <name evidence="17" type="primary">LOC118429210</name>
</gene>
<protein>
    <submittedName>
        <fullName evidence="17">Allatostatin-A receptor-like isoform X1</fullName>
    </submittedName>
</protein>
<evidence type="ECO:0000256" key="10">
    <source>
        <dbReference type="ARBA" id="ARBA00023180"/>
    </source>
</evidence>
<dbReference type="KEGG" id="bfo:118429210"/>
<evidence type="ECO:0000313" key="16">
    <source>
        <dbReference type="Proteomes" id="UP000001554"/>
    </source>
</evidence>
<dbReference type="GeneID" id="118429210"/>
<dbReference type="SMART" id="SM01381">
    <property type="entry name" value="7TM_GPCR_Srsx"/>
    <property type="match status" value="1"/>
</dbReference>
<feature type="transmembrane region" description="Helical" evidence="14">
    <location>
        <begin position="127"/>
        <end position="151"/>
    </location>
</feature>
<evidence type="ECO:0000256" key="14">
    <source>
        <dbReference type="SAM" id="Phobius"/>
    </source>
</evidence>
<evidence type="ECO:0000256" key="6">
    <source>
        <dbReference type="ARBA" id="ARBA00023040"/>
    </source>
</evidence>
<feature type="transmembrane region" description="Helical" evidence="14">
    <location>
        <begin position="215"/>
        <end position="237"/>
    </location>
</feature>
<keyword evidence="10" id="KW-0325">Glycoprotein</keyword>
<comment type="subcellular location">
    <subcellularLocation>
        <location evidence="1">Cell membrane</location>
        <topology evidence="1">Multi-pass membrane protein</topology>
    </subcellularLocation>
</comment>
<dbReference type="GO" id="GO:0004930">
    <property type="term" value="F:G protein-coupled receptor activity"/>
    <property type="evidence" value="ECO:0000318"/>
    <property type="project" value="GO_Central"/>
</dbReference>
<evidence type="ECO:0000256" key="7">
    <source>
        <dbReference type="ARBA" id="ARBA00023136"/>
    </source>
</evidence>
<keyword evidence="5 14" id="KW-1133">Transmembrane helix</keyword>
<evidence type="ECO:0000256" key="1">
    <source>
        <dbReference type="ARBA" id="ARBA00004651"/>
    </source>
</evidence>
<dbReference type="InterPro" id="IPR000611">
    <property type="entry name" value="NPY_rcpt"/>
</dbReference>
<dbReference type="GO" id="GO:0007186">
    <property type="term" value="P:G protein-coupled receptor signaling pathway"/>
    <property type="evidence" value="ECO:0000318"/>
    <property type="project" value="GO_Central"/>
</dbReference>
<dbReference type="Pfam" id="PF00001">
    <property type="entry name" value="7tm_1"/>
    <property type="match status" value="1"/>
</dbReference>
<evidence type="ECO:0000256" key="4">
    <source>
        <dbReference type="ARBA" id="ARBA00022692"/>
    </source>
</evidence>
<evidence type="ECO:0000256" key="11">
    <source>
        <dbReference type="ARBA" id="ARBA00023224"/>
    </source>
</evidence>
<evidence type="ECO:0000256" key="2">
    <source>
        <dbReference type="ARBA" id="ARBA00010663"/>
    </source>
</evidence>
<comment type="similarity">
    <text evidence="2 12">Belongs to the G-protein coupled receptor 1 family.</text>
</comment>
<evidence type="ECO:0000256" key="9">
    <source>
        <dbReference type="ARBA" id="ARBA00023170"/>
    </source>
</evidence>
<keyword evidence="3" id="KW-1003">Cell membrane</keyword>
<keyword evidence="16" id="KW-1185">Reference proteome</keyword>
<dbReference type="AlphaFoldDB" id="A0A9J7M7C2"/>
<dbReference type="PANTHER" id="PTHR45695">
    <property type="entry name" value="LEUCOKININ RECEPTOR-RELATED"/>
    <property type="match status" value="1"/>
</dbReference>
<evidence type="ECO:0000259" key="15">
    <source>
        <dbReference type="PROSITE" id="PS50262"/>
    </source>
</evidence>
<evidence type="ECO:0000256" key="3">
    <source>
        <dbReference type="ARBA" id="ARBA00022475"/>
    </source>
</evidence>